<evidence type="ECO:0000259" key="11">
    <source>
        <dbReference type="SMART" id="SM00861"/>
    </source>
</evidence>
<dbReference type="InterPro" id="IPR042179">
    <property type="entry name" value="KGD_C_sf"/>
</dbReference>
<organism evidence="12 13">
    <name type="scientific">Paracoccus methylovorus</name>
    <dbReference type="NCBI Taxonomy" id="2812658"/>
    <lineage>
        <taxon>Bacteria</taxon>
        <taxon>Pseudomonadati</taxon>
        <taxon>Pseudomonadota</taxon>
        <taxon>Alphaproteobacteria</taxon>
        <taxon>Rhodobacterales</taxon>
        <taxon>Paracoccaceae</taxon>
        <taxon>Paracoccus</taxon>
    </lineage>
</organism>
<evidence type="ECO:0000256" key="2">
    <source>
        <dbReference type="ARBA" id="ARBA00003906"/>
    </source>
</evidence>
<evidence type="ECO:0000256" key="7">
    <source>
        <dbReference type="ARBA" id="ARBA00023002"/>
    </source>
</evidence>
<dbReference type="InterPro" id="IPR001017">
    <property type="entry name" value="DH_E1"/>
</dbReference>
<dbReference type="PANTHER" id="PTHR23152:SF4">
    <property type="entry name" value="2-OXOADIPATE DEHYDROGENASE COMPLEX COMPONENT E1"/>
    <property type="match status" value="1"/>
</dbReference>
<accession>A0ABX7JPM7</accession>
<keyword evidence="7 12" id="KW-0560">Oxidoreductase</keyword>
<keyword evidence="13" id="KW-1185">Reference proteome</keyword>
<dbReference type="PIRSF" id="PIRSF000157">
    <property type="entry name" value="Oxoglu_dh_E1"/>
    <property type="match status" value="1"/>
</dbReference>
<comment type="function">
    <text evidence="2">E1 component of the 2-oxoglutarate dehydrogenase (OGDH) complex which catalyzes the decarboxylation of 2-oxoglutarate, the first step in the conversion of 2-oxoglutarate to succinyl-CoA and CO(2).</text>
</comment>
<dbReference type="EMBL" id="CP070371">
    <property type="protein sequence ID" value="QRZ14934.1"/>
    <property type="molecule type" value="Genomic_DNA"/>
</dbReference>
<gene>
    <name evidence="12" type="ORF">JWJ88_18470</name>
</gene>
<keyword evidence="8" id="KW-0786">Thiamine pyrophosphate</keyword>
<reference evidence="12 13" key="1">
    <citation type="submission" date="2021-02" db="EMBL/GenBank/DDBJ databases">
        <title>Paracoccus methylovroum sp.nov., a new methanol and methylamine utilizing methylotrophic denitrifer.</title>
        <authorList>
            <person name="Timsy T."/>
            <person name="Behrendt U."/>
            <person name="Ulrich A."/>
            <person name="Spanner T."/>
            <person name="Foesel B.U."/>
            <person name="Horn M.A."/>
            <person name="Kolb S."/>
        </authorList>
    </citation>
    <scope>NUCLEOTIDE SEQUENCE [LARGE SCALE GENOMIC DNA]</scope>
    <source>
        <strain evidence="12 13">H4-D09</strain>
    </source>
</reference>
<comment type="similarity">
    <text evidence="3">Belongs to the alpha-ketoglutarate dehydrogenase family.</text>
</comment>
<dbReference type="InterPro" id="IPR032106">
    <property type="entry name" value="2-oxogl_dehyd_N"/>
</dbReference>
<dbReference type="Pfam" id="PF02779">
    <property type="entry name" value="Transket_pyr"/>
    <property type="match status" value="1"/>
</dbReference>
<dbReference type="Pfam" id="PF16870">
    <property type="entry name" value="OxoGdeHyase_C"/>
    <property type="match status" value="1"/>
</dbReference>
<keyword evidence="9" id="KW-0324">Glycolysis</keyword>
<evidence type="ECO:0000256" key="6">
    <source>
        <dbReference type="ARBA" id="ARBA00013321"/>
    </source>
</evidence>
<dbReference type="Gene3D" id="3.40.50.11610">
    <property type="entry name" value="Multifunctional 2-oxoglutarate metabolism enzyme, C-terminal domain"/>
    <property type="match status" value="1"/>
</dbReference>
<evidence type="ECO:0000256" key="4">
    <source>
        <dbReference type="ARBA" id="ARBA00011301"/>
    </source>
</evidence>
<dbReference type="SMART" id="SM00861">
    <property type="entry name" value="Transket_pyr"/>
    <property type="match status" value="1"/>
</dbReference>
<comment type="subunit">
    <text evidence="4">Homodimer. Part of the 2-oxoglutarate dehydrogenase (OGDH) complex composed of E1 (2-oxoglutarate dehydrogenase), E2 (dihydrolipoamide succinyltransferase) and E3 (dihydrolipoamide dehydrogenase); the complex contains multiple copies of the three enzymatic components (E1, E2 and E3).</text>
</comment>
<evidence type="ECO:0000256" key="5">
    <source>
        <dbReference type="ARBA" id="ARBA00012280"/>
    </source>
</evidence>
<comment type="cofactor">
    <cofactor evidence="1">
        <name>thiamine diphosphate</name>
        <dbReference type="ChEBI" id="CHEBI:58937"/>
    </cofactor>
</comment>
<evidence type="ECO:0000256" key="9">
    <source>
        <dbReference type="ARBA" id="ARBA00023152"/>
    </source>
</evidence>
<evidence type="ECO:0000256" key="8">
    <source>
        <dbReference type="ARBA" id="ARBA00023052"/>
    </source>
</evidence>
<dbReference type="Gene3D" id="3.40.50.970">
    <property type="match status" value="1"/>
</dbReference>
<dbReference type="Pfam" id="PF16078">
    <property type="entry name" value="2-oxogl_dehyd_N"/>
    <property type="match status" value="1"/>
</dbReference>
<dbReference type="Gene3D" id="3.40.50.12470">
    <property type="match status" value="1"/>
</dbReference>
<evidence type="ECO:0000256" key="3">
    <source>
        <dbReference type="ARBA" id="ARBA00006936"/>
    </source>
</evidence>
<dbReference type="EC" id="1.2.4.2" evidence="5"/>
<dbReference type="SUPFAM" id="SSF52518">
    <property type="entry name" value="Thiamin diphosphate-binding fold (THDP-binding)"/>
    <property type="match status" value="2"/>
</dbReference>
<dbReference type="Pfam" id="PF00676">
    <property type="entry name" value="E1_dh"/>
    <property type="match status" value="1"/>
</dbReference>
<dbReference type="RefSeq" id="WP_205295900.1">
    <property type="nucleotide sequence ID" value="NZ_CP070371.1"/>
</dbReference>
<evidence type="ECO:0000256" key="10">
    <source>
        <dbReference type="ARBA" id="ARBA00030680"/>
    </source>
</evidence>
<dbReference type="InterPro" id="IPR031717">
    <property type="entry name" value="ODO-1/KGD_C"/>
</dbReference>
<dbReference type="NCBIfam" id="NF006914">
    <property type="entry name" value="PRK09404.1"/>
    <property type="match status" value="1"/>
</dbReference>
<dbReference type="PANTHER" id="PTHR23152">
    <property type="entry name" value="2-OXOGLUTARATE DEHYDROGENASE"/>
    <property type="match status" value="1"/>
</dbReference>
<dbReference type="InterPro" id="IPR029061">
    <property type="entry name" value="THDP-binding"/>
</dbReference>
<dbReference type="GO" id="GO:0004591">
    <property type="term" value="F:oxoglutarate dehydrogenase (succinyl-transferring) activity"/>
    <property type="evidence" value="ECO:0007669"/>
    <property type="project" value="UniProtKB-EC"/>
</dbReference>
<evidence type="ECO:0000313" key="12">
    <source>
        <dbReference type="EMBL" id="QRZ14934.1"/>
    </source>
</evidence>
<name>A0ABX7JPM7_9RHOB</name>
<proteinExistence type="inferred from homology"/>
<protein>
    <recommendedName>
        <fullName evidence="6">2-oxoglutarate dehydrogenase E1 component</fullName>
        <ecNumber evidence="5">1.2.4.2</ecNumber>
    </recommendedName>
    <alternativeName>
        <fullName evidence="10">Alpha-ketoglutarate dehydrogenase</fullName>
    </alternativeName>
</protein>
<evidence type="ECO:0000313" key="13">
    <source>
        <dbReference type="Proteomes" id="UP000663629"/>
    </source>
</evidence>
<dbReference type="InterPro" id="IPR005475">
    <property type="entry name" value="Transketolase-like_Pyr-bd"/>
</dbReference>
<sequence>MTISIGGDNAYYLNLYTRYLQDRTSVPADWSAYFAEMEPARAQMPTMGAQVESYLATVRRFGHLEARLDPLSDAVPQDRQLARVREALAEIAGQKTEIVLGGKPCVLTVGEVVSRFRDIYSGPVALEVAHLDDEDERDWWHTAFEATMLEEPSEDIFADALESVVLADEFESFMRVKFPTKKRFGSEGAEGALVFVRQILQSCPAVGIGHMVVGGMHRGRLALLAVALGKSPATLAAELMGRDLSEGAEFTGDVPYHLGYRARLDGDGGAMDLMLLPHPSHLLVVAPVALGLARATGGDCADRSSAMCLLMHTDAAFSGQGLAAEILQLGGLAGYTSGGAVHLVVNNQIGFTTLPSEGRSSRYCTDGGKAAGIPVLHVNGDDPIAVMRAARLALEWRQRFGKDVLVDLVCYRRYGHNELDEPRFTQPGMWGRIDLLPSLRDQFHKLALTRFPALKPRIEAVSETFRARLRAEFETADAVAPNYEPVQPPVWATLRSAGEGDLLEPVPTGVPVEHLRKVGLATAAIPETWTVNSKVRRFYEQRQETLTTGQGVTFATAEALAFATLIDEGARVRLSGQDAVRGTFTQRHMAVHDSQTGQINLPLDVSRRGAFEIINSPLSEYAVLGYEYGHSLHDPNQLTLWEAQFGDFLNGAQVVVDQYISSAEAKWHLRSGLVVLLPHGLEGQGPDHSSARIERLAQLCAGGNMLIANPSTPANLFHLLRRQIRAEWRKPLFVIAPKSLLRAKAAVSTLDEMGQGTAFRPVIAEYGDPAQVRRVVLCSGKIFHAAEQARREMGQGKSIALMRIEQIYPLPVDEIMTALAHFRDSEVVWLQEEAQNQGPWPYVSVALAEAGLSLPSKAVFARPALPVTAGGSVERHEREQAELLAAALTV</sequence>
<dbReference type="Proteomes" id="UP000663629">
    <property type="component" value="Chromosome 2"/>
</dbReference>
<evidence type="ECO:0000256" key="1">
    <source>
        <dbReference type="ARBA" id="ARBA00001964"/>
    </source>
</evidence>
<dbReference type="InterPro" id="IPR011603">
    <property type="entry name" value="2oxoglutarate_DH_E1"/>
</dbReference>
<feature type="domain" description="Transketolase-like pyrimidine-binding" evidence="11">
    <location>
        <begin position="552"/>
        <end position="743"/>
    </location>
</feature>